<organism evidence="1 2">
    <name type="scientific">Symbiodinium microadriaticum</name>
    <name type="common">Dinoflagellate</name>
    <name type="synonym">Zooxanthella microadriatica</name>
    <dbReference type="NCBI Taxonomy" id="2951"/>
    <lineage>
        <taxon>Eukaryota</taxon>
        <taxon>Sar</taxon>
        <taxon>Alveolata</taxon>
        <taxon>Dinophyceae</taxon>
        <taxon>Suessiales</taxon>
        <taxon>Symbiodiniaceae</taxon>
        <taxon>Symbiodinium</taxon>
    </lineage>
</organism>
<sequence>MARTLGLRIKCSQSAHQCWKNRGLPEGDSVSQRESSTGAEDSVVQLCECPNDSRVEGQQRLATWQQPCMSIGIKGMWQVLQISRAHQAFKQAHKALKQATLDRYLLVSELLKKAKAKVQLRDDKGQLQSAGDQIKQLETHYRRLYAADEDPAVAGEARAPVNLKIDPGHMTRALSQLSPYKATPPGKATNSLWRLTADLIAPTLCEMATNWRQIPTDWRDAWLVLVPKVPRPVSPRNLRPIGLTEPSGRACARLLQQQLRVYASTYLREASQYAYLEGREAAMAIHRVSQHCKYVQMKCSHVIRTVADRQECRPESAPHFAGVQLSLDLSNAFDLLNWRLIDRALLDAGVDTELRNQVMSWYSEVTYHIEHLNRTAQVTAQQGLRQGCQLAPILWAMGMGYVFKSVAADATNQVTTAWLQNNTTTYADDIHLMEVASSSSHLDRILHNFGTMLDALADNDMIINATKSAVLLQ</sequence>
<proteinExistence type="predicted"/>
<gene>
    <name evidence="1" type="primary">Pol</name>
    <name evidence="1" type="ORF">AK812_SmicGene28189</name>
</gene>
<accession>A0A1Q9D523</accession>
<dbReference type="EMBL" id="LSRX01000721">
    <property type="protein sequence ID" value="OLP90265.1"/>
    <property type="molecule type" value="Genomic_DNA"/>
</dbReference>
<dbReference type="OrthoDB" id="408426at2759"/>
<dbReference type="InterPro" id="IPR000477">
    <property type="entry name" value="RT_dom"/>
</dbReference>
<evidence type="ECO:0000313" key="1">
    <source>
        <dbReference type="EMBL" id="OLP90265.1"/>
    </source>
</evidence>
<reference evidence="1 2" key="1">
    <citation type="submission" date="2016-02" db="EMBL/GenBank/DDBJ databases">
        <title>Genome analysis of coral dinoflagellate symbionts highlights evolutionary adaptations to a symbiotic lifestyle.</title>
        <authorList>
            <person name="Aranda M."/>
            <person name="Li Y."/>
            <person name="Liew Y.J."/>
            <person name="Baumgarten S."/>
            <person name="Simakov O."/>
            <person name="Wilson M."/>
            <person name="Piel J."/>
            <person name="Ashoor H."/>
            <person name="Bougouffa S."/>
            <person name="Bajic V.B."/>
            <person name="Ryu T."/>
            <person name="Ravasi T."/>
            <person name="Bayer T."/>
            <person name="Micklem G."/>
            <person name="Kim H."/>
            <person name="Bhak J."/>
            <person name="Lajeunesse T.C."/>
            <person name="Voolstra C.R."/>
        </authorList>
    </citation>
    <scope>NUCLEOTIDE SEQUENCE [LARGE SCALE GENOMIC DNA]</scope>
    <source>
        <strain evidence="1 2">CCMP2467</strain>
    </source>
</reference>
<evidence type="ECO:0000313" key="2">
    <source>
        <dbReference type="Proteomes" id="UP000186817"/>
    </source>
</evidence>
<dbReference type="PANTHER" id="PTHR19446">
    <property type="entry name" value="REVERSE TRANSCRIPTASES"/>
    <property type="match status" value="1"/>
</dbReference>
<comment type="caution">
    <text evidence="1">The sequence shown here is derived from an EMBL/GenBank/DDBJ whole genome shotgun (WGS) entry which is preliminary data.</text>
</comment>
<dbReference type="Proteomes" id="UP000186817">
    <property type="component" value="Unassembled WGS sequence"/>
</dbReference>
<keyword evidence="2" id="KW-1185">Reference proteome</keyword>
<dbReference type="Pfam" id="PF00078">
    <property type="entry name" value="RVT_1"/>
    <property type="match status" value="1"/>
</dbReference>
<dbReference type="AlphaFoldDB" id="A0A1Q9D523"/>
<dbReference type="PROSITE" id="PS50878">
    <property type="entry name" value="RT_POL"/>
    <property type="match status" value="1"/>
</dbReference>
<name>A0A1Q9D523_SYMMI</name>
<protein>
    <submittedName>
        <fullName evidence="1">LINE-1 retrotransposable element ORF2 protein</fullName>
    </submittedName>
</protein>